<dbReference type="InterPro" id="IPR009003">
    <property type="entry name" value="Peptidase_S1_PA"/>
</dbReference>
<dbReference type="STRING" id="6945.B7QNU3"/>
<dbReference type="Pfam" id="PF00089">
    <property type="entry name" value="Trypsin"/>
    <property type="match status" value="1"/>
</dbReference>
<dbReference type="InterPro" id="IPR018114">
    <property type="entry name" value="TRYPSIN_HIS"/>
</dbReference>
<dbReference type="VEuPathDB" id="VectorBase:ISCW015172"/>
<dbReference type="Proteomes" id="UP000001555">
    <property type="component" value="Unassembled WGS sequence"/>
</dbReference>
<keyword evidence="2" id="KW-0964">Secreted</keyword>
<dbReference type="InterPro" id="IPR001314">
    <property type="entry name" value="Peptidase_S1A"/>
</dbReference>
<dbReference type="PANTHER" id="PTHR24252">
    <property type="entry name" value="ACROSIN-RELATED"/>
    <property type="match status" value="1"/>
</dbReference>
<organism>
    <name type="scientific">Ixodes scapularis</name>
    <name type="common">Black-legged tick</name>
    <name type="synonym">Deer tick</name>
    <dbReference type="NCBI Taxonomy" id="6945"/>
    <lineage>
        <taxon>Eukaryota</taxon>
        <taxon>Metazoa</taxon>
        <taxon>Ecdysozoa</taxon>
        <taxon>Arthropoda</taxon>
        <taxon>Chelicerata</taxon>
        <taxon>Arachnida</taxon>
        <taxon>Acari</taxon>
        <taxon>Parasitiformes</taxon>
        <taxon>Ixodida</taxon>
        <taxon>Ixodoidea</taxon>
        <taxon>Ixodidae</taxon>
        <taxon>Ixodinae</taxon>
        <taxon>Ixodes</taxon>
    </lineage>
</organism>
<evidence type="ECO:0000256" key="5">
    <source>
        <dbReference type="ARBA" id="ARBA00022801"/>
    </source>
</evidence>
<keyword evidence="7" id="KW-0865">Zymogen</keyword>
<dbReference type="EnsemblMetazoa" id="ISCW015172-RA">
    <property type="protein sequence ID" value="ISCW015172-PA"/>
    <property type="gene ID" value="ISCW015172"/>
</dbReference>
<dbReference type="PROSITE" id="PS50240">
    <property type="entry name" value="TRYPSIN_DOM"/>
    <property type="match status" value="1"/>
</dbReference>
<dbReference type="InParanoid" id="B7QNU3"/>
<keyword evidence="8" id="KW-1015">Disulfide bond</keyword>
<feature type="signal peptide" evidence="9">
    <location>
        <begin position="1"/>
        <end position="15"/>
    </location>
</feature>
<keyword evidence="13" id="KW-1185">Reference proteome</keyword>
<dbReference type="CDD" id="cd00190">
    <property type="entry name" value="Tryp_SPc"/>
    <property type="match status" value="1"/>
</dbReference>
<evidence type="ECO:0000256" key="9">
    <source>
        <dbReference type="SAM" id="SignalP"/>
    </source>
</evidence>
<evidence type="ECO:0000259" key="10">
    <source>
        <dbReference type="PROSITE" id="PS50240"/>
    </source>
</evidence>
<dbReference type="AlphaFoldDB" id="B7QNU3"/>
<evidence type="ECO:0000256" key="1">
    <source>
        <dbReference type="ARBA" id="ARBA00004613"/>
    </source>
</evidence>
<comment type="subcellular location">
    <subcellularLocation>
        <location evidence="1">Secreted</location>
    </subcellularLocation>
</comment>
<reference evidence="12" key="2">
    <citation type="submission" date="2020-05" db="UniProtKB">
        <authorList>
            <consortium name="EnsemblMetazoa"/>
        </authorList>
    </citation>
    <scope>IDENTIFICATION</scope>
    <source>
        <strain evidence="12">wikel</strain>
    </source>
</reference>
<name>B7QNU3_IXOSC</name>
<dbReference type="GO" id="GO:0006508">
    <property type="term" value="P:proteolysis"/>
    <property type="evidence" value="ECO:0000318"/>
    <property type="project" value="GO_Central"/>
</dbReference>
<dbReference type="HOGENOM" id="CLU_006842_7_0_1"/>
<gene>
    <name evidence="12" type="primary">8044058</name>
    <name evidence="11" type="ORF">IscW_ISCW015172</name>
</gene>
<dbReference type="EMBL" id="DS980060">
    <property type="protein sequence ID" value="EEC20515.1"/>
    <property type="molecule type" value="Genomic_DNA"/>
</dbReference>
<evidence type="ECO:0000256" key="3">
    <source>
        <dbReference type="ARBA" id="ARBA00022670"/>
    </source>
</evidence>
<evidence type="ECO:0000256" key="2">
    <source>
        <dbReference type="ARBA" id="ARBA00022525"/>
    </source>
</evidence>
<dbReference type="VEuPathDB" id="VectorBase:ISCI015172"/>
<dbReference type="Gene3D" id="2.40.10.10">
    <property type="entry name" value="Trypsin-like serine proteases"/>
    <property type="match status" value="1"/>
</dbReference>
<keyword evidence="3" id="KW-0645">Protease</keyword>
<dbReference type="EMBL" id="ABJB010300304">
    <property type="status" value="NOT_ANNOTATED_CDS"/>
    <property type="molecule type" value="Genomic_DNA"/>
</dbReference>
<evidence type="ECO:0000313" key="12">
    <source>
        <dbReference type="EnsemblMetazoa" id="ISCW015172-PA"/>
    </source>
</evidence>
<evidence type="ECO:0000256" key="6">
    <source>
        <dbReference type="ARBA" id="ARBA00022825"/>
    </source>
</evidence>
<proteinExistence type="predicted"/>
<dbReference type="SMART" id="SM00020">
    <property type="entry name" value="Tryp_SPc"/>
    <property type="match status" value="1"/>
</dbReference>
<dbReference type="EC" id="3.4.21.71" evidence="11"/>
<evidence type="ECO:0000313" key="11">
    <source>
        <dbReference type="EMBL" id="EEC20515.1"/>
    </source>
</evidence>
<dbReference type="SUPFAM" id="SSF50494">
    <property type="entry name" value="Trypsin-like serine proteases"/>
    <property type="match status" value="1"/>
</dbReference>
<dbReference type="InterPro" id="IPR001254">
    <property type="entry name" value="Trypsin_dom"/>
</dbReference>
<feature type="chain" id="PRO_5011935635" evidence="9">
    <location>
        <begin position="16"/>
        <end position="280"/>
    </location>
</feature>
<dbReference type="PaxDb" id="6945-B7QNU3"/>
<protein>
    <submittedName>
        <fullName evidence="11 12">Serin proteinase, putative</fullName>
        <ecNumber evidence="11">3.4.21.71</ecNumber>
    </submittedName>
</protein>
<dbReference type="PRINTS" id="PR00722">
    <property type="entry name" value="CHYMOTRYPSIN"/>
</dbReference>
<dbReference type="GO" id="GO:0004252">
    <property type="term" value="F:serine-type endopeptidase activity"/>
    <property type="evidence" value="ECO:0000318"/>
    <property type="project" value="GO_Central"/>
</dbReference>
<dbReference type="PANTHER" id="PTHR24252:SF7">
    <property type="entry name" value="HYALIN"/>
    <property type="match status" value="1"/>
</dbReference>
<keyword evidence="6" id="KW-0720">Serine protease</keyword>
<sequence>MRVIVFALLLTPSLASWEKDCGRPAVQPSLDSGDRLIGGRAALPGSWPWQAFLPILPTDHCGGSLIDDQHVITAAHCAVIPAAWNMTVHLGSHLRTVKEDSEVHIGVQDICVHPGFFNGERTGRTTDIAIIKLHHKVNFTDAIRPICLPENGQKVSSGTEMYVTGWGYRKSYRADAPNELHQLMIKAISNEGCSKDFDDKINAGVFCASHDHGSICGGDSGSPAVQYANGCWTLHGLVSGGPYMCSDRHWPQYFTQVSNYVKDFIVPYVEQGICPRPGGN</sequence>
<evidence type="ECO:0000313" key="13">
    <source>
        <dbReference type="Proteomes" id="UP000001555"/>
    </source>
</evidence>
<dbReference type="FunCoup" id="B7QNU3">
    <property type="interactions" value="62"/>
</dbReference>
<reference evidence="11 13" key="1">
    <citation type="submission" date="2008-03" db="EMBL/GenBank/DDBJ databases">
        <title>Annotation of Ixodes scapularis.</title>
        <authorList>
            <consortium name="Ixodes scapularis Genome Project Consortium"/>
            <person name="Caler E."/>
            <person name="Hannick L.I."/>
            <person name="Bidwell S."/>
            <person name="Joardar V."/>
            <person name="Thiagarajan M."/>
            <person name="Amedeo P."/>
            <person name="Galinsky K.J."/>
            <person name="Schobel S."/>
            <person name="Inman J."/>
            <person name="Hostetler J."/>
            <person name="Miller J."/>
            <person name="Hammond M."/>
            <person name="Megy K."/>
            <person name="Lawson D."/>
            <person name="Kodira C."/>
            <person name="Sutton G."/>
            <person name="Meyer J."/>
            <person name="Hill C.A."/>
            <person name="Birren B."/>
            <person name="Nene V."/>
            <person name="Collins F."/>
            <person name="Alarcon-Chaidez F."/>
            <person name="Wikel S."/>
            <person name="Strausberg R."/>
        </authorList>
    </citation>
    <scope>NUCLEOTIDE SEQUENCE [LARGE SCALE GENOMIC DNA]</scope>
    <source>
        <strain evidence="13">Wikel</strain>
        <strain evidence="11">Wikel colony</strain>
    </source>
</reference>
<dbReference type="FunFam" id="2.40.10.10:FF:000146">
    <property type="entry name" value="Serine protease 53"/>
    <property type="match status" value="1"/>
</dbReference>
<dbReference type="GO" id="GO:0005615">
    <property type="term" value="C:extracellular space"/>
    <property type="evidence" value="ECO:0000318"/>
    <property type="project" value="GO_Central"/>
</dbReference>
<evidence type="ECO:0000256" key="7">
    <source>
        <dbReference type="ARBA" id="ARBA00023145"/>
    </source>
</evidence>
<dbReference type="OrthoDB" id="6486968at2759"/>
<accession>B7QNU3</accession>
<evidence type="ECO:0000256" key="4">
    <source>
        <dbReference type="ARBA" id="ARBA00022729"/>
    </source>
</evidence>
<evidence type="ECO:0000256" key="8">
    <source>
        <dbReference type="ARBA" id="ARBA00023157"/>
    </source>
</evidence>
<dbReference type="VEuPathDB" id="VectorBase:ISCP_028103"/>
<keyword evidence="5 11" id="KW-0378">Hydrolase</keyword>
<dbReference type="InterPro" id="IPR043504">
    <property type="entry name" value="Peptidase_S1_PA_chymotrypsin"/>
</dbReference>
<keyword evidence="4 9" id="KW-0732">Signal</keyword>
<dbReference type="PROSITE" id="PS00134">
    <property type="entry name" value="TRYPSIN_HIS"/>
    <property type="match status" value="1"/>
</dbReference>
<feature type="domain" description="Peptidase S1" evidence="10">
    <location>
        <begin position="36"/>
        <end position="274"/>
    </location>
</feature>